<protein>
    <recommendedName>
        <fullName evidence="2">Cilia- and flagella-associated protein HOATZ</fullName>
    </recommendedName>
</protein>
<evidence type="ECO:0000313" key="5">
    <source>
        <dbReference type="Proteomes" id="UP000694545"/>
    </source>
</evidence>
<organism evidence="4 5">
    <name type="scientific">Varanus komodoensis</name>
    <name type="common">Komodo dragon</name>
    <dbReference type="NCBI Taxonomy" id="61221"/>
    <lineage>
        <taxon>Eukaryota</taxon>
        <taxon>Metazoa</taxon>
        <taxon>Chordata</taxon>
        <taxon>Craniata</taxon>
        <taxon>Vertebrata</taxon>
        <taxon>Euteleostomi</taxon>
        <taxon>Lepidosauria</taxon>
        <taxon>Squamata</taxon>
        <taxon>Bifurcata</taxon>
        <taxon>Unidentata</taxon>
        <taxon>Episquamata</taxon>
        <taxon>Toxicofera</taxon>
        <taxon>Anguimorpha</taxon>
        <taxon>Paleoanguimorpha</taxon>
        <taxon>Varanoidea</taxon>
        <taxon>Varanidae</taxon>
        <taxon>Varanus</taxon>
    </lineage>
</organism>
<evidence type="ECO:0000256" key="1">
    <source>
        <dbReference type="ARBA" id="ARBA00023451"/>
    </source>
</evidence>
<dbReference type="PROSITE" id="PS51257">
    <property type="entry name" value="PROKAR_LIPOPROTEIN"/>
    <property type="match status" value="1"/>
</dbReference>
<dbReference type="GO" id="GO:0060271">
    <property type="term" value="P:cilium assembly"/>
    <property type="evidence" value="ECO:0007669"/>
    <property type="project" value="InterPro"/>
</dbReference>
<proteinExistence type="inferred from homology"/>
<feature type="compositionally biased region" description="Gly residues" evidence="3">
    <location>
        <begin position="50"/>
        <end position="66"/>
    </location>
</feature>
<sequence length="182" mass="19568">MAAGRPPAGAALVFSGCSQQDAALAKSFWNSVTLQPPLESRLVPRRDSDGGGGAGSRKGSGVGAGTRGSREGSLEQRSGVARLGSRLAALQSQMSSCGSSQEKEEEQDLEDTDAKKTEVKARYLEKAKKREEIIALLKKQREERILKESISHLHKPKSKPQESKVKVPESNLEDQESVKALA</sequence>
<comment type="similarity">
    <text evidence="1">Belongs to the HOATZ family.</text>
</comment>
<dbReference type="OMA" id="TVCSERQ"/>
<evidence type="ECO:0000313" key="4">
    <source>
        <dbReference type="Ensembl" id="ENSVKKP00000024811.1"/>
    </source>
</evidence>
<feature type="region of interest" description="Disordered" evidence="3">
    <location>
        <begin position="35"/>
        <end position="118"/>
    </location>
</feature>
<reference evidence="4" key="2">
    <citation type="submission" date="2025-09" db="UniProtKB">
        <authorList>
            <consortium name="Ensembl"/>
        </authorList>
    </citation>
    <scope>IDENTIFICATION</scope>
</reference>
<dbReference type="Ensembl" id="ENSVKKT00000025412.1">
    <property type="protein sequence ID" value="ENSVKKP00000024811.1"/>
    <property type="gene ID" value="ENSVKKG00000016337.1"/>
</dbReference>
<dbReference type="Pfam" id="PF17664">
    <property type="entry name" value="HOATZ-like"/>
    <property type="match status" value="2"/>
</dbReference>
<dbReference type="InterPro" id="IPR040681">
    <property type="entry name" value="HOATZ-like"/>
</dbReference>
<dbReference type="Proteomes" id="UP000694545">
    <property type="component" value="Unplaced"/>
</dbReference>
<accession>A0A8D2LQ98</accession>
<feature type="region of interest" description="Disordered" evidence="3">
    <location>
        <begin position="147"/>
        <end position="182"/>
    </location>
</feature>
<evidence type="ECO:0000256" key="3">
    <source>
        <dbReference type="SAM" id="MobiDB-lite"/>
    </source>
</evidence>
<name>A0A8D2LQ98_VARKO</name>
<dbReference type="PANTHER" id="PTHR47231">
    <property type="entry name" value="UPF0722 PROTEIN C11ORF88"/>
    <property type="match status" value="1"/>
</dbReference>
<evidence type="ECO:0000256" key="2">
    <source>
        <dbReference type="ARBA" id="ARBA00023657"/>
    </source>
</evidence>
<dbReference type="PANTHER" id="PTHR47231:SF1">
    <property type="entry name" value="CILIA- AND FLAGELLA-ASSOCIATED PROTEIN HOATZ"/>
    <property type="match status" value="1"/>
</dbReference>
<keyword evidence="5" id="KW-1185">Reference proteome</keyword>
<dbReference type="AlphaFoldDB" id="A0A8D2LQ98"/>
<feature type="compositionally biased region" description="Polar residues" evidence="3">
    <location>
        <begin position="90"/>
        <end position="100"/>
    </location>
</feature>
<reference evidence="4" key="1">
    <citation type="submission" date="2025-08" db="UniProtKB">
        <authorList>
            <consortium name="Ensembl"/>
        </authorList>
    </citation>
    <scope>IDENTIFICATION</scope>
</reference>